<evidence type="ECO:0000259" key="1">
    <source>
        <dbReference type="Pfam" id="PF13577"/>
    </source>
</evidence>
<dbReference type="InterPro" id="IPR032710">
    <property type="entry name" value="NTF2-like_dom_sf"/>
</dbReference>
<keyword evidence="3" id="KW-1185">Reference proteome</keyword>
<feature type="domain" description="SnoaL-like" evidence="1">
    <location>
        <begin position="11"/>
        <end position="138"/>
    </location>
</feature>
<name>A0A6C2CP85_9RHOO</name>
<dbReference type="EMBL" id="SDKK01000013">
    <property type="protein sequence ID" value="TYC55242.1"/>
    <property type="molecule type" value="Genomic_DNA"/>
</dbReference>
<dbReference type="Gene3D" id="3.10.450.50">
    <property type="match status" value="1"/>
</dbReference>
<evidence type="ECO:0000313" key="3">
    <source>
        <dbReference type="Proteomes" id="UP000389128"/>
    </source>
</evidence>
<organism evidence="2 3">
    <name type="scientific">Zoogloea oleivorans</name>
    <dbReference type="NCBI Taxonomy" id="1552750"/>
    <lineage>
        <taxon>Bacteria</taxon>
        <taxon>Pseudomonadati</taxon>
        <taxon>Pseudomonadota</taxon>
        <taxon>Betaproteobacteria</taxon>
        <taxon>Rhodocyclales</taxon>
        <taxon>Zoogloeaceae</taxon>
        <taxon>Zoogloea</taxon>
    </lineage>
</organism>
<accession>A0A6C2CP85</accession>
<protein>
    <submittedName>
        <fullName evidence="2">Nuclear transport factor 2 family protein</fullName>
    </submittedName>
</protein>
<sequence length="178" mass="19933">MSTDASARIRALADEQAIHAQMCHYIQAIDRCDVELLKSTFHPDGSVIFGVFDGNAMDFCAWDIPFIRDNLLMGWHRVGNISIVLDGDRAMAESYMLGNAAAALPAEYGGGVINCPDGLRYHDVWEKRDGTWRMFSRKLIMDWNACWPFSGSTEGIYASFDTGRRDRSDPAYALGILR</sequence>
<dbReference type="Pfam" id="PF13577">
    <property type="entry name" value="SnoaL_4"/>
    <property type="match status" value="1"/>
</dbReference>
<dbReference type="SUPFAM" id="SSF54427">
    <property type="entry name" value="NTF2-like"/>
    <property type="match status" value="1"/>
</dbReference>
<dbReference type="OrthoDB" id="1492465at2"/>
<reference evidence="2 3" key="1">
    <citation type="submission" date="2019-01" db="EMBL/GenBank/DDBJ databases">
        <title>Zoogloea oleivorans genome sequencing and assembly.</title>
        <authorList>
            <person name="Tancsics A."/>
            <person name="Farkas M."/>
            <person name="Kriszt B."/>
            <person name="Maroti G."/>
            <person name="Horvath B."/>
        </authorList>
    </citation>
    <scope>NUCLEOTIDE SEQUENCE [LARGE SCALE GENOMIC DNA]</scope>
    <source>
        <strain evidence="2 3">Buc</strain>
    </source>
</reference>
<gene>
    <name evidence="2" type="ORF">ETQ85_14600</name>
</gene>
<comment type="caution">
    <text evidence="2">The sequence shown here is derived from an EMBL/GenBank/DDBJ whole genome shotgun (WGS) entry which is preliminary data.</text>
</comment>
<evidence type="ECO:0000313" key="2">
    <source>
        <dbReference type="EMBL" id="TYC55242.1"/>
    </source>
</evidence>
<dbReference type="RefSeq" id="WP_148579809.1">
    <property type="nucleotide sequence ID" value="NZ_SDKK01000013.1"/>
</dbReference>
<dbReference type="AlphaFoldDB" id="A0A6C2CP85"/>
<dbReference type="InterPro" id="IPR037401">
    <property type="entry name" value="SnoaL-like"/>
</dbReference>
<proteinExistence type="predicted"/>
<dbReference type="Proteomes" id="UP000389128">
    <property type="component" value="Unassembled WGS sequence"/>
</dbReference>